<feature type="binding site" evidence="6">
    <location>
        <position position="244"/>
    </location>
    <ligand>
        <name>K(+)</name>
        <dbReference type="ChEBI" id="CHEBI:29103"/>
    </ligand>
</feature>
<feature type="binding site" evidence="6">
    <location>
        <begin position="225"/>
        <end position="230"/>
    </location>
    <ligand>
        <name>GTP</name>
        <dbReference type="ChEBI" id="CHEBI:37565"/>
    </ligand>
</feature>
<dbReference type="EMBL" id="QGHD01000018">
    <property type="protein sequence ID" value="PWK95588.1"/>
    <property type="molecule type" value="Genomic_DNA"/>
</dbReference>
<evidence type="ECO:0000259" key="9">
    <source>
        <dbReference type="Pfam" id="PF10396"/>
    </source>
</evidence>
<feature type="binding site" evidence="6">
    <location>
        <position position="80"/>
    </location>
    <ligand>
        <name>(6S)-5-formyl-5,6,7,8-tetrahydrofolate</name>
        <dbReference type="ChEBI" id="CHEBI:57457"/>
    </ligand>
</feature>
<keyword evidence="6" id="KW-0460">Magnesium</keyword>
<dbReference type="CDD" id="cd04164">
    <property type="entry name" value="trmE"/>
    <property type="match status" value="1"/>
</dbReference>
<evidence type="ECO:0000256" key="6">
    <source>
        <dbReference type="HAMAP-Rule" id="MF_00379"/>
    </source>
</evidence>
<dbReference type="EC" id="3.6.-.-" evidence="6"/>
<comment type="caution">
    <text evidence="6">Lacks conserved residue(s) required for the propagation of feature annotation.</text>
</comment>
<dbReference type="InterPro" id="IPR006073">
    <property type="entry name" value="GTP-bd"/>
</dbReference>
<feature type="binding site" evidence="6">
    <location>
        <position position="21"/>
    </location>
    <ligand>
        <name>(6S)-5-formyl-5,6,7,8-tetrahydrofolate</name>
        <dbReference type="ChEBI" id="CHEBI:57457"/>
    </ligand>
</feature>
<name>A0ABX5LNR1_9BACT</name>
<organism evidence="11 12">
    <name type="scientific">Hallerella porci</name>
    <dbReference type="NCBI Taxonomy" id="1945871"/>
    <lineage>
        <taxon>Bacteria</taxon>
        <taxon>Pseudomonadati</taxon>
        <taxon>Fibrobacterota</taxon>
        <taxon>Fibrobacteria</taxon>
        <taxon>Fibrobacterales</taxon>
        <taxon>Fibrobacteraceae</taxon>
        <taxon>Hallerella</taxon>
    </lineage>
</organism>
<feature type="domain" description="G" evidence="8">
    <location>
        <begin position="217"/>
        <end position="330"/>
    </location>
</feature>
<feature type="binding site" evidence="6">
    <location>
        <position position="225"/>
    </location>
    <ligand>
        <name>K(+)</name>
        <dbReference type="ChEBI" id="CHEBI:29103"/>
    </ligand>
</feature>
<evidence type="ECO:0000256" key="5">
    <source>
        <dbReference type="ARBA" id="ARBA00023134"/>
    </source>
</evidence>
<protein>
    <recommendedName>
        <fullName evidence="6">tRNA modification GTPase MnmE</fullName>
        <ecNumber evidence="6">3.6.-.-</ecNumber>
    </recommendedName>
</protein>
<evidence type="ECO:0000256" key="2">
    <source>
        <dbReference type="ARBA" id="ARBA00022694"/>
    </source>
</evidence>
<sequence length="447" mass="49233">MEQTIVAPATPNGTSALAVIRVSGNESRTILQKMLGVKNAIPRTANLAEMRHPESGKLLDSLVYIFYQSPHSYTGEDSLELFPHGNPLIVRNILQAMCSIQNVRIAYPGEYTKRAFLNGKMDLVQAESVAEVIHSQTLAGVENAHKLLSGKFSSDIHALAHQLKNLYASIELDVDFVEEEADPDVSGWKERFDEIQNRIQNLIAHFKNSGTLNRNPRVVFYGAPNAGKSSLLNALLKENRVLVSNIPGTTRDFIEATLHLSSGDVTLIDTAGIADIPQNELDKRSMEQSESAIESADLSICLVDITSVQTEESQKLLAKARAKKSWIIYSKKDLKENFSETNSADEIFLSAKTGEGLENFCKKLEATLFPQGESSDEYWITSERECAALKEASAGIDRIQILLRENPAAELIAFEMRQVTNALASIIGEISSEDVLQTIFSGFCIGK</sequence>
<dbReference type="Gene3D" id="3.40.50.300">
    <property type="entry name" value="P-loop containing nucleotide triphosphate hydrolases"/>
    <property type="match status" value="1"/>
</dbReference>
<dbReference type="InterPro" id="IPR027417">
    <property type="entry name" value="P-loop_NTPase"/>
</dbReference>
<dbReference type="InterPro" id="IPR005225">
    <property type="entry name" value="Small_GTP-bd"/>
</dbReference>
<dbReference type="RefSeq" id="WP_233244675.1">
    <property type="nucleotide sequence ID" value="NZ_QGHD01000018.1"/>
</dbReference>
<dbReference type="InterPro" id="IPR004520">
    <property type="entry name" value="GTPase_MnmE"/>
</dbReference>
<dbReference type="PANTHER" id="PTHR42714:SF2">
    <property type="entry name" value="TRNA MODIFICATION GTPASE GTPBP3, MITOCHONDRIAL"/>
    <property type="match status" value="1"/>
</dbReference>
<dbReference type="InterPro" id="IPR025867">
    <property type="entry name" value="MnmE_helical"/>
</dbReference>
<evidence type="ECO:0000256" key="4">
    <source>
        <dbReference type="ARBA" id="ARBA00022958"/>
    </source>
</evidence>
<dbReference type="InterPro" id="IPR027266">
    <property type="entry name" value="TrmE/GcvT-like"/>
</dbReference>
<dbReference type="Pfam" id="PF10396">
    <property type="entry name" value="TrmE_N"/>
    <property type="match status" value="1"/>
</dbReference>
<feature type="domain" description="GTP-binding protein TrmE N-terminal" evidence="9">
    <location>
        <begin position="4"/>
        <end position="120"/>
    </location>
</feature>
<dbReference type="Pfam" id="PF01926">
    <property type="entry name" value="MMR_HSR1"/>
    <property type="match status" value="1"/>
</dbReference>
<proteinExistence type="inferred from homology"/>
<keyword evidence="5 6" id="KW-0342">GTP-binding</keyword>
<dbReference type="Proteomes" id="UP000245523">
    <property type="component" value="Unassembled WGS sequence"/>
</dbReference>
<gene>
    <name evidence="6" type="primary">mnmE</name>
    <name evidence="6" type="synonym">trmE</name>
    <name evidence="11" type="ORF">B0H50_11838</name>
</gene>
<dbReference type="Pfam" id="PF12631">
    <property type="entry name" value="MnmE_helical"/>
    <property type="match status" value="1"/>
</dbReference>
<dbReference type="NCBIfam" id="TIGR00231">
    <property type="entry name" value="small_GTP"/>
    <property type="match status" value="1"/>
</dbReference>
<evidence type="ECO:0000256" key="7">
    <source>
        <dbReference type="RuleBase" id="RU003313"/>
    </source>
</evidence>
<keyword evidence="4 6" id="KW-0630">Potassium</keyword>
<dbReference type="InterPro" id="IPR031168">
    <property type="entry name" value="G_TrmE"/>
</dbReference>
<comment type="similarity">
    <text evidence="1 6 7">Belongs to the TRAFAC class TrmE-Era-EngA-EngB-Septin-like GTPase superfamily. TrmE GTPase family.</text>
</comment>
<reference evidence="11 12" key="1">
    <citation type="submission" date="2018-05" db="EMBL/GenBank/DDBJ databases">
        <title>Animal gut microbial communities from fecal samples from Wisconsin, USA.</title>
        <authorList>
            <person name="Neumann A."/>
        </authorList>
    </citation>
    <scope>NUCLEOTIDE SEQUENCE [LARGE SCALE GENOMIC DNA]</scope>
    <source>
        <strain evidence="11 12">UWS4</strain>
    </source>
</reference>
<feature type="binding site" evidence="6">
    <location>
        <position position="246"/>
    </location>
    <ligand>
        <name>K(+)</name>
        <dbReference type="ChEBI" id="CHEBI:29103"/>
    </ligand>
</feature>
<keyword evidence="3 6" id="KW-0547">Nucleotide-binding</keyword>
<comment type="cofactor">
    <cofactor evidence="6">
        <name>K(+)</name>
        <dbReference type="ChEBI" id="CHEBI:29103"/>
    </cofactor>
    <text evidence="6">Binds 1 potassium ion per subunit.</text>
</comment>
<dbReference type="InterPro" id="IPR018948">
    <property type="entry name" value="GTP-bd_TrmE_N"/>
</dbReference>
<keyword evidence="12" id="KW-1185">Reference proteome</keyword>
<feature type="binding site" evidence="6">
    <location>
        <position position="249"/>
    </location>
    <ligand>
        <name>K(+)</name>
        <dbReference type="ChEBI" id="CHEBI:29103"/>
    </ligand>
</feature>
<dbReference type="PANTHER" id="PTHR42714">
    <property type="entry name" value="TRNA MODIFICATION GTPASE GTPBP3"/>
    <property type="match status" value="1"/>
</dbReference>
<comment type="function">
    <text evidence="6">Exhibits a very high intrinsic GTPase hydrolysis rate. Involved in the addition of a carboxymethylaminomethyl (cmnm) group at the wobble position (U34) of certain tRNAs, forming tRNA-cmnm(5)s(2)U34.</text>
</comment>
<accession>A0ABX5LNR1</accession>
<dbReference type="Gene3D" id="1.20.120.430">
    <property type="entry name" value="tRNA modification GTPase MnmE domain 2"/>
    <property type="match status" value="1"/>
</dbReference>
<evidence type="ECO:0000256" key="3">
    <source>
        <dbReference type="ARBA" id="ARBA00022741"/>
    </source>
</evidence>
<evidence type="ECO:0000259" key="10">
    <source>
        <dbReference type="Pfam" id="PF12631"/>
    </source>
</evidence>
<feature type="binding site" evidence="6">
    <location>
        <begin position="269"/>
        <end position="272"/>
    </location>
    <ligand>
        <name>GTP</name>
        <dbReference type="ChEBI" id="CHEBI:37565"/>
    </ligand>
</feature>
<feature type="binding site" evidence="6">
    <location>
        <position position="120"/>
    </location>
    <ligand>
        <name>(6S)-5-formyl-5,6,7,8-tetrahydrofolate</name>
        <dbReference type="ChEBI" id="CHEBI:57457"/>
    </ligand>
</feature>
<keyword evidence="6" id="KW-0378">Hydrolase</keyword>
<feature type="binding site" evidence="6">
    <location>
        <position position="447"/>
    </location>
    <ligand>
        <name>(6S)-5-formyl-5,6,7,8-tetrahydrofolate</name>
        <dbReference type="ChEBI" id="CHEBI:57457"/>
    </ligand>
</feature>
<evidence type="ECO:0000256" key="1">
    <source>
        <dbReference type="ARBA" id="ARBA00011043"/>
    </source>
</evidence>
<dbReference type="InterPro" id="IPR027368">
    <property type="entry name" value="MnmE_dom2"/>
</dbReference>
<feature type="binding site" evidence="6">
    <location>
        <begin position="244"/>
        <end position="250"/>
    </location>
    <ligand>
        <name>GTP</name>
        <dbReference type="ChEBI" id="CHEBI:37565"/>
    </ligand>
</feature>
<dbReference type="HAMAP" id="MF_00379">
    <property type="entry name" value="GTPase_MnmE"/>
    <property type="match status" value="1"/>
</dbReference>
<evidence type="ECO:0000313" key="12">
    <source>
        <dbReference type="Proteomes" id="UP000245523"/>
    </source>
</evidence>
<dbReference type="SUPFAM" id="SSF52540">
    <property type="entry name" value="P-loop containing nucleoside triphosphate hydrolases"/>
    <property type="match status" value="1"/>
</dbReference>
<evidence type="ECO:0000313" key="11">
    <source>
        <dbReference type="EMBL" id="PWK95588.1"/>
    </source>
</evidence>
<keyword evidence="6" id="KW-0963">Cytoplasm</keyword>
<comment type="subunit">
    <text evidence="6">Homodimer. Heterotetramer of two MnmE and two MnmG subunits.</text>
</comment>
<keyword evidence="2 6" id="KW-0819">tRNA processing</keyword>
<comment type="subcellular location">
    <subcellularLocation>
        <location evidence="6">Cytoplasm</location>
    </subcellularLocation>
</comment>
<comment type="caution">
    <text evidence="11">The sequence shown here is derived from an EMBL/GenBank/DDBJ whole genome shotgun (WGS) entry which is preliminary data.</text>
</comment>
<feature type="binding site" evidence="6">
    <location>
        <position position="250"/>
    </location>
    <ligand>
        <name>Mg(2+)</name>
        <dbReference type="ChEBI" id="CHEBI:18420"/>
    </ligand>
</feature>
<dbReference type="CDD" id="cd14858">
    <property type="entry name" value="TrmE_N"/>
    <property type="match status" value="1"/>
</dbReference>
<feature type="domain" description="MnmE helical" evidence="10">
    <location>
        <begin position="123"/>
        <end position="444"/>
    </location>
</feature>
<dbReference type="Gene3D" id="3.30.1360.120">
    <property type="entry name" value="Probable tRNA modification gtpase trme, domain 1"/>
    <property type="match status" value="1"/>
</dbReference>
<dbReference type="NCBIfam" id="TIGR00450">
    <property type="entry name" value="mnmE_trmE_thdF"/>
    <property type="match status" value="1"/>
</dbReference>
<keyword evidence="6" id="KW-0479">Metal-binding</keyword>
<feature type="binding site" evidence="6">
    <location>
        <position position="229"/>
    </location>
    <ligand>
        <name>Mg(2+)</name>
        <dbReference type="ChEBI" id="CHEBI:18420"/>
    </ligand>
</feature>
<evidence type="ECO:0000259" key="8">
    <source>
        <dbReference type="Pfam" id="PF01926"/>
    </source>
</evidence>